<dbReference type="EMBL" id="FMKA01000020">
    <property type="protein sequence ID" value="SCP98383.1"/>
    <property type="molecule type" value="Genomic_DNA"/>
</dbReference>
<dbReference type="InterPro" id="IPR001789">
    <property type="entry name" value="Sig_transdc_resp-reg_receiver"/>
</dbReference>
<evidence type="ECO:0000259" key="11">
    <source>
        <dbReference type="PROSITE" id="PS01124"/>
    </source>
</evidence>
<dbReference type="Pfam" id="PF00072">
    <property type="entry name" value="Response_reg"/>
    <property type="match status" value="1"/>
</dbReference>
<dbReference type="AlphaFoldDB" id="A0A1D3TW38"/>
<evidence type="ECO:0000256" key="10">
    <source>
        <dbReference type="PROSITE-ProRule" id="PRU00169"/>
    </source>
</evidence>
<dbReference type="GO" id="GO:0043565">
    <property type="term" value="F:sequence-specific DNA binding"/>
    <property type="evidence" value="ECO:0007669"/>
    <property type="project" value="InterPro"/>
</dbReference>
<keyword evidence="5" id="KW-0902">Two-component regulatory system</keyword>
<comment type="subcellular location">
    <subcellularLocation>
        <location evidence="1">Cytoplasm</location>
    </subcellularLocation>
</comment>
<keyword evidence="7" id="KW-0238">DNA-binding</keyword>
<dbReference type="STRING" id="1619234.SAMN05421730_10206"/>
<dbReference type="PROSITE" id="PS50110">
    <property type="entry name" value="RESPONSE_REGULATORY"/>
    <property type="match status" value="1"/>
</dbReference>
<name>A0A1D3TW38_9FIRM</name>
<dbReference type="Pfam" id="PF12833">
    <property type="entry name" value="HTH_18"/>
    <property type="match status" value="1"/>
</dbReference>
<keyword evidence="3" id="KW-0963">Cytoplasm</keyword>
<dbReference type="SMART" id="SM00448">
    <property type="entry name" value="REC"/>
    <property type="match status" value="1"/>
</dbReference>
<evidence type="ECO:0000256" key="7">
    <source>
        <dbReference type="ARBA" id="ARBA00023125"/>
    </source>
</evidence>
<dbReference type="PROSITE" id="PS01124">
    <property type="entry name" value="HTH_ARAC_FAMILY_2"/>
    <property type="match status" value="1"/>
</dbReference>
<feature type="modified residue" description="4-aspartylphosphate" evidence="10">
    <location>
        <position position="54"/>
    </location>
</feature>
<evidence type="ECO:0000313" key="14">
    <source>
        <dbReference type="Proteomes" id="UP000199315"/>
    </source>
</evidence>
<comment type="function">
    <text evidence="9">May play the central regulatory role in sporulation. It may be an element of the effector pathway responsible for the activation of sporulation genes in response to nutritional stress. Spo0A may act in concert with spo0H (a sigma factor) to control the expression of some genes that are critical to the sporulation process.</text>
</comment>
<dbReference type="RefSeq" id="WP_091235362.1">
    <property type="nucleotide sequence ID" value="NZ_FMKA01000020.1"/>
</dbReference>
<dbReference type="Proteomes" id="UP000199315">
    <property type="component" value="Unassembled WGS sequence"/>
</dbReference>
<dbReference type="InterPro" id="IPR009057">
    <property type="entry name" value="Homeodomain-like_sf"/>
</dbReference>
<evidence type="ECO:0000259" key="12">
    <source>
        <dbReference type="PROSITE" id="PS50110"/>
    </source>
</evidence>
<evidence type="ECO:0000256" key="2">
    <source>
        <dbReference type="ARBA" id="ARBA00018672"/>
    </source>
</evidence>
<dbReference type="Gene3D" id="3.40.50.2300">
    <property type="match status" value="1"/>
</dbReference>
<dbReference type="InterPro" id="IPR011006">
    <property type="entry name" value="CheY-like_superfamily"/>
</dbReference>
<gene>
    <name evidence="13" type="ORF">SAMN05421730_10206</name>
</gene>
<sequence>MRILIVEDEQRARKGLFKLITSIGDEFEIIGEAPDGRKALEIIKSTKPDVVFTDIRMPYMDGMALIKAVESFEIKTKFVILSAYEDFDIARQAISMGVTEYLVKPVTYQEVEDILMRLQSSAGKKIEVRKDLQLSYPDAHPLVLKALTMIEVSYGTKISQEELAENLGITQEYFSYLFRRDVGENFSKFLKKYRIDVAKTMILNEAVPKEDIPYSVGFSDPKYFNKIFREIAGESVAEFIRNNK</sequence>
<protein>
    <recommendedName>
        <fullName evidence="2">Stage 0 sporulation protein A homolog</fullName>
    </recommendedName>
</protein>
<proteinExistence type="predicted"/>
<accession>A0A1D3TW38</accession>
<dbReference type="InterPro" id="IPR018060">
    <property type="entry name" value="HTH_AraC"/>
</dbReference>
<dbReference type="SUPFAM" id="SSF52172">
    <property type="entry name" value="CheY-like"/>
    <property type="match status" value="1"/>
</dbReference>
<evidence type="ECO:0000256" key="8">
    <source>
        <dbReference type="ARBA" id="ARBA00023163"/>
    </source>
</evidence>
<evidence type="ECO:0000256" key="5">
    <source>
        <dbReference type="ARBA" id="ARBA00023012"/>
    </source>
</evidence>
<dbReference type="PANTHER" id="PTHR42713">
    <property type="entry name" value="HISTIDINE KINASE-RELATED"/>
    <property type="match status" value="1"/>
</dbReference>
<keyword evidence="4 10" id="KW-0597">Phosphoprotein</keyword>
<reference evidence="13 14" key="1">
    <citation type="submission" date="2016-09" db="EMBL/GenBank/DDBJ databases">
        <authorList>
            <person name="Capua I."/>
            <person name="De Benedictis P."/>
            <person name="Joannis T."/>
            <person name="Lombin L.H."/>
            <person name="Cattoli G."/>
        </authorList>
    </citation>
    <scope>NUCLEOTIDE SEQUENCE [LARGE SCALE GENOMIC DNA]</scope>
    <source>
        <strain evidence="13 14">GluBS11</strain>
    </source>
</reference>
<keyword evidence="14" id="KW-1185">Reference proteome</keyword>
<dbReference type="Gene3D" id="1.10.10.60">
    <property type="entry name" value="Homeodomain-like"/>
    <property type="match status" value="2"/>
</dbReference>
<dbReference type="PANTHER" id="PTHR42713:SF3">
    <property type="entry name" value="TRANSCRIPTIONAL REGULATORY PROTEIN HPTR"/>
    <property type="match status" value="1"/>
</dbReference>
<evidence type="ECO:0000256" key="6">
    <source>
        <dbReference type="ARBA" id="ARBA00023015"/>
    </source>
</evidence>
<keyword evidence="6" id="KW-0805">Transcription regulation</keyword>
<dbReference type="OrthoDB" id="1769137at2"/>
<dbReference type="CDD" id="cd17536">
    <property type="entry name" value="REC_YesN-like"/>
    <property type="match status" value="1"/>
</dbReference>
<dbReference type="SMART" id="SM00342">
    <property type="entry name" value="HTH_ARAC"/>
    <property type="match status" value="1"/>
</dbReference>
<keyword evidence="8" id="KW-0804">Transcription</keyword>
<evidence type="ECO:0000256" key="1">
    <source>
        <dbReference type="ARBA" id="ARBA00004496"/>
    </source>
</evidence>
<evidence type="ECO:0000256" key="3">
    <source>
        <dbReference type="ARBA" id="ARBA00022490"/>
    </source>
</evidence>
<feature type="domain" description="Response regulatory" evidence="12">
    <location>
        <begin position="2"/>
        <end position="119"/>
    </location>
</feature>
<dbReference type="InterPro" id="IPR051552">
    <property type="entry name" value="HptR"/>
</dbReference>
<evidence type="ECO:0000313" key="13">
    <source>
        <dbReference type="EMBL" id="SCP98383.1"/>
    </source>
</evidence>
<organism evidence="13 14">
    <name type="scientific">Anaerobium acetethylicum</name>
    <dbReference type="NCBI Taxonomy" id="1619234"/>
    <lineage>
        <taxon>Bacteria</taxon>
        <taxon>Bacillati</taxon>
        <taxon>Bacillota</taxon>
        <taxon>Clostridia</taxon>
        <taxon>Lachnospirales</taxon>
        <taxon>Lachnospiraceae</taxon>
        <taxon>Anaerobium</taxon>
    </lineage>
</organism>
<dbReference type="GO" id="GO:0005737">
    <property type="term" value="C:cytoplasm"/>
    <property type="evidence" value="ECO:0007669"/>
    <property type="project" value="UniProtKB-SubCell"/>
</dbReference>
<evidence type="ECO:0000256" key="9">
    <source>
        <dbReference type="ARBA" id="ARBA00024867"/>
    </source>
</evidence>
<dbReference type="GO" id="GO:0003700">
    <property type="term" value="F:DNA-binding transcription factor activity"/>
    <property type="evidence" value="ECO:0007669"/>
    <property type="project" value="InterPro"/>
</dbReference>
<feature type="domain" description="HTH araC/xylS-type" evidence="11">
    <location>
        <begin position="144"/>
        <end position="242"/>
    </location>
</feature>
<evidence type="ECO:0000256" key="4">
    <source>
        <dbReference type="ARBA" id="ARBA00022553"/>
    </source>
</evidence>
<dbReference type="SUPFAM" id="SSF46689">
    <property type="entry name" value="Homeodomain-like"/>
    <property type="match status" value="2"/>
</dbReference>
<dbReference type="GO" id="GO:0000160">
    <property type="term" value="P:phosphorelay signal transduction system"/>
    <property type="evidence" value="ECO:0007669"/>
    <property type="project" value="UniProtKB-KW"/>
</dbReference>